<feature type="transmembrane region" description="Helical" evidence="1">
    <location>
        <begin position="46"/>
        <end position="64"/>
    </location>
</feature>
<proteinExistence type="predicted"/>
<evidence type="ECO:0000256" key="1">
    <source>
        <dbReference type="SAM" id="Phobius"/>
    </source>
</evidence>
<protein>
    <recommendedName>
        <fullName evidence="3">Vitamin K epoxide reductase domain-containing protein</fullName>
    </recommendedName>
</protein>
<gene>
    <name evidence="2" type="ORF">ENN70_03515</name>
</gene>
<name>A0A7C2SE21_ARCFL</name>
<keyword evidence="1" id="KW-0812">Transmembrane</keyword>
<accession>A0A7C2SE21</accession>
<sequence>MKKAAFMLSLAGVADSAYLLLGEVVLCPTEMCASISVFSLPPFLPAILGLCWFLLSIFIFISNVNRILLDIWRFSGVFGASFLATYAILHSYFCPFCFMAYGIGIMLVAFSEKLYG</sequence>
<keyword evidence="1" id="KW-0472">Membrane</keyword>
<organism evidence="2">
    <name type="scientific">Archaeoglobus fulgidus</name>
    <dbReference type="NCBI Taxonomy" id="2234"/>
    <lineage>
        <taxon>Archaea</taxon>
        <taxon>Methanobacteriati</taxon>
        <taxon>Methanobacteriota</taxon>
        <taxon>Archaeoglobi</taxon>
        <taxon>Archaeoglobales</taxon>
        <taxon>Archaeoglobaceae</taxon>
        <taxon>Archaeoglobus</taxon>
    </lineage>
</organism>
<dbReference type="EMBL" id="DSCQ01000040">
    <property type="protein sequence ID" value="HET21163.1"/>
    <property type="molecule type" value="Genomic_DNA"/>
</dbReference>
<feature type="transmembrane region" description="Helical" evidence="1">
    <location>
        <begin position="98"/>
        <end position="115"/>
    </location>
</feature>
<reference evidence="2" key="1">
    <citation type="journal article" date="2020" name="mSystems">
        <title>Genome- and Community-Level Interaction Insights into Carbon Utilization and Element Cycling Functions of Hydrothermarchaeota in Hydrothermal Sediment.</title>
        <authorList>
            <person name="Zhou Z."/>
            <person name="Liu Y."/>
            <person name="Xu W."/>
            <person name="Pan J."/>
            <person name="Luo Z.H."/>
            <person name="Li M."/>
        </authorList>
    </citation>
    <scope>NUCLEOTIDE SEQUENCE [LARGE SCALE GENOMIC DNA]</scope>
    <source>
        <strain evidence="2">SpSt-12</strain>
    </source>
</reference>
<comment type="caution">
    <text evidence="2">The sequence shown here is derived from an EMBL/GenBank/DDBJ whole genome shotgun (WGS) entry which is preliminary data.</text>
</comment>
<evidence type="ECO:0000313" key="2">
    <source>
        <dbReference type="EMBL" id="HET21163.1"/>
    </source>
</evidence>
<keyword evidence="1" id="KW-1133">Transmembrane helix</keyword>
<dbReference type="AlphaFoldDB" id="A0A7C2SE21"/>
<evidence type="ECO:0008006" key="3">
    <source>
        <dbReference type="Google" id="ProtNLM"/>
    </source>
</evidence>